<dbReference type="OrthoDB" id="1396201at2"/>
<name>A0A2S0I0L9_9FLAO</name>
<accession>A0A2S0I0L9</accession>
<proteinExistence type="predicted"/>
<feature type="chain" id="PRO_5015440802" description="DUF4185 domain-containing protein" evidence="1">
    <location>
        <begin position="27"/>
        <end position="496"/>
    </location>
</feature>
<dbReference type="Proteomes" id="UP000238442">
    <property type="component" value="Chromosome"/>
</dbReference>
<gene>
    <name evidence="2" type="ORF">C5O00_12745</name>
</gene>
<dbReference type="KEGG" id="aue:C5O00_12745"/>
<organism evidence="2 3">
    <name type="scientific">Pukyongia salina</name>
    <dbReference type="NCBI Taxonomy" id="2094025"/>
    <lineage>
        <taxon>Bacteria</taxon>
        <taxon>Pseudomonadati</taxon>
        <taxon>Bacteroidota</taxon>
        <taxon>Flavobacteriia</taxon>
        <taxon>Flavobacteriales</taxon>
        <taxon>Flavobacteriaceae</taxon>
        <taxon>Pukyongia</taxon>
    </lineage>
</organism>
<evidence type="ECO:0008006" key="4">
    <source>
        <dbReference type="Google" id="ProtNLM"/>
    </source>
</evidence>
<keyword evidence="1" id="KW-0732">Signal</keyword>
<dbReference type="EMBL" id="CP027062">
    <property type="protein sequence ID" value="AVI51973.1"/>
    <property type="molecule type" value="Genomic_DNA"/>
</dbReference>
<feature type="signal peptide" evidence="1">
    <location>
        <begin position="1"/>
        <end position="26"/>
    </location>
</feature>
<dbReference type="AlphaFoldDB" id="A0A2S0I0L9"/>
<dbReference type="RefSeq" id="WP_105217213.1">
    <property type="nucleotide sequence ID" value="NZ_CP027062.1"/>
</dbReference>
<keyword evidence="3" id="KW-1185">Reference proteome</keyword>
<protein>
    <recommendedName>
        <fullName evidence="4">DUF4185 domain-containing protein</fullName>
    </recommendedName>
</protein>
<evidence type="ECO:0000313" key="2">
    <source>
        <dbReference type="EMBL" id="AVI51973.1"/>
    </source>
</evidence>
<evidence type="ECO:0000313" key="3">
    <source>
        <dbReference type="Proteomes" id="UP000238442"/>
    </source>
</evidence>
<reference evidence="2 3" key="1">
    <citation type="submission" date="2018-02" db="EMBL/GenBank/DDBJ databases">
        <title>Genomic analysis of the strain RR4-38 isolated from a seawater recirculating aquaculture system.</title>
        <authorList>
            <person name="Kim Y.-S."/>
            <person name="Jang Y.H."/>
            <person name="Kim K.-H."/>
        </authorList>
    </citation>
    <scope>NUCLEOTIDE SEQUENCE [LARGE SCALE GENOMIC DNA]</scope>
    <source>
        <strain evidence="2 3">RR4-38</strain>
    </source>
</reference>
<sequence length="496" mass="55508">MKNLMRYLLGLLVLIVLCFSCDPGKTDPVDPSNDPCEYSEPLKRGTIEARIAKGGEYPPADPTRDTLNKEKKPYYVPVGTIRGDLKPANPEYKVDKHDPGASQAVSFEEYDEIGDAPNTSSVLPEPSVAENGQTVMTTGNWWMSLSLDGGQSFTSVNPTTIFPNDYGGFCCDQVLQYVPEFDLFVWLLQYVQDGSGQNAIRIAVQNTQQVRDSNGTSWTYWDFTNDALASGGVLDYNDMSFGNQFLYWTSSIGGGANRYVIRIPLQELAAKGTVNYQFTGATTAFWSHVSQNGNNAVYWAGHQNNSTMLVYSMRDNENFYSWREVNINSWPNGTMSSTAADGNNWLSDASWKTYVRAATVRENNVIFAWNASDNGNFPQTHVQIAEINTNSWNLVNQMQIWNPDFAFAYPYFETNRKGQIGIITAFGGGPWNASSGVGVWGDFVIYYPRLSSRSYTNYGHYHTTRRSGTNGDEWVSAGFTYETDGSITPYYVRFKH</sequence>
<evidence type="ECO:0000256" key="1">
    <source>
        <dbReference type="SAM" id="SignalP"/>
    </source>
</evidence>